<gene>
    <name evidence="8" type="primary">aubA</name>
    <name evidence="6" type="synonym">fau-1</name>
    <name evidence="8" type="ORF">HAPAU_02650</name>
</gene>
<keyword evidence="3 6" id="KW-0255">Endonuclease</keyword>
<dbReference type="Pfam" id="PF04167">
    <property type="entry name" value="DUF402"/>
    <property type="match status" value="1"/>
</dbReference>
<protein>
    <recommendedName>
        <fullName evidence="6">Probable ribonuclease FAU-1</fullName>
        <ecNumber evidence="6">3.1.26.-</ecNumber>
    </recommendedName>
    <alternativeName>
        <fullName evidence="6">RNA-binding protein FAU-1</fullName>
    </alternativeName>
</protein>
<dbReference type="InterPro" id="IPR007295">
    <property type="entry name" value="DUF402"/>
</dbReference>
<reference evidence="8 9" key="1">
    <citation type="submission" date="2016-02" db="EMBL/GenBank/DDBJ databases">
        <title>Genome sequence of Halalkalicoccus paucihalophilus DSM 24557.</title>
        <authorList>
            <person name="Poehlein A."/>
            <person name="Daniel R."/>
        </authorList>
    </citation>
    <scope>NUCLEOTIDE SEQUENCE [LARGE SCALE GENOMIC DNA]</scope>
    <source>
        <strain evidence="8 9">DSM 24557</strain>
    </source>
</reference>
<evidence type="ECO:0000256" key="4">
    <source>
        <dbReference type="ARBA" id="ARBA00022801"/>
    </source>
</evidence>
<dbReference type="AlphaFoldDB" id="A0A151AJK9"/>
<dbReference type="Gene3D" id="2.40.380.10">
    <property type="entry name" value="FomD-like"/>
    <property type="match status" value="1"/>
</dbReference>
<dbReference type="SUPFAM" id="SSF50249">
    <property type="entry name" value="Nucleic acid-binding proteins"/>
    <property type="match status" value="1"/>
</dbReference>
<dbReference type="GO" id="GO:0035925">
    <property type="term" value="F:mRNA 3'-UTR AU-rich region binding"/>
    <property type="evidence" value="ECO:0007669"/>
    <property type="project" value="UniProtKB-UniRule"/>
</dbReference>
<dbReference type="PIRSF" id="PIRSF018644">
    <property type="entry name" value="RNA-binding_FAU-1"/>
    <property type="match status" value="1"/>
</dbReference>
<comment type="similarity">
    <text evidence="6">Belongs to the FAU-1 family.</text>
</comment>
<dbReference type="InterPro" id="IPR012340">
    <property type="entry name" value="NA-bd_OB-fold"/>
</dbReference>
<dbReference type="PANTHER" id="PTHR39159:SF1">
    <property type="entry name" value="UPF0374 PROTEIN YGAC"/>
    <property type="match status" value="1"/>
</dbReference>
<dbReference type="InterPro" id="IPR050212">
    <property type="entry name" value="Ntdp-like"/>
</dbReference>
<dbReference type="PANTHER" id="PTHR39159">
    <property type="match status" value="1"/>
</dbReference>
<keyword evidence="2 6" id="KW-0540">Nuclease</keyword>
<feature type="domain" description="S1 motif" evidence="7">
    <location>
        <begin position="89"/>
        <end position="153"/>
    </location>
</feature>
<dbReference type="Proteomes" id="UP000075321">
    <property type="component" value="Unassembled WGS sequence"/>
</dbReference>
<dbReference type="InterPro" id="IPR003029">
    <property type="entry name" value="S1_domain"/>
</dbReference>
<dbReference type="InterPro" id="IPR016730">
    <property type="entry name" value="RNA-bd_FAU-1"/>
</dbReference>
<keyword evidence="5 6" id="KW-0694">RNA-binding</keyword>
<dbReference type="OrthoDB" id="84798at2157"/>
<dbReference type="PATRIC" id="fig|1008153.3.peg.268"/>
<accession>A0A151AJK9</accession>
<dbReference type="EMBL" id="LTAZ01000001">
    <property type="protein sequence ID" value="KYH27597.1"/>
    <property type="molecule type" value="Genomic_DNA"/>
</dbReference>
<evidence type="ECO:0000313" key="9">
    <source>
        <dbReference type="Proteomes" id="UP000075321"/>
    </source>
</evidence>
<evidence type="ECO:0000256" key="5">
    <source>
        <dbReference type="ARBA" id="ARBA00022884"/>
    </source>
</evidence>
<evidence type="ECO:0000259" key="7">
    <source>
        <dbReference type="PROSITE" id="PS50126"/>
    </source>
</evidence>
<dbReference type="PROSITE" id="PS50126">
    <property type="entry name" value="S1"/>
    <property type="match status" value="1"/>
</dbReference>
<keyword evidence="4 6" id="KW-0378">Hydrolase</keyword>
<sequence length="450" mass="48695">MRVAIRGIYTTALTRLFSEAGHEVVQATGPIEKRFEGEFADGPADLACETGRDRQGVSLSGTDEAVRVGRELLAVGRDTFVWNDPTPLGSVFEGRVEGTRGGGAVVSLEGGEGYLPFDETEEYVEEGDSLRVQVTEPTPPWSDDDPRVSTTIRARTPGGLAALEEDGSGIDAPDAETARLVDLLSVELPEGWGVSLGRRAREASLADLEAGLSRAADLAAAFEGRDTAEPYATAWCWFGRESRFSLDELRREVTTTMAGHHRIKAGSNRASDAVDFAEALCEPEEFPFDAVASQFGPQAGDTLAIEHGKPDGRVITLGRGEVIEYDPEGSITLRREMTAGGSYDALGTPRESGDVAITTLKEGRWWYPTTYRDTDGERKGTYINVCTPVELFPKSARYVDLHVDVIKHPDGRVERVDDDELDEAVDSGLVSDELAEKAREVAAAIERALA</sequence>
<dbReference type="InterPro" id="IPR035930">
    <property type="entry name" value="FomD-like_sf"/>
</dbReference>
<evidence type="ECO:0000313" key="8">
    <source>
        <dbReference type="EMBL" id="KYH27597.1"/>
    </source>
</evidence>
<dbReference type="RefSeq" id="WP_066378549.1">
    <property type="nucleotide sequence ID" value="NZ_LTAZ01000001.1"/>
</dbReference>
<dbReference type="HAMAP" id="MF_01910">
    <property type="entry name" value="RNA_binding_AU_1"/>
    <property type="match status" value="1"/>
</dbReference>
<name>A0A151AJK9_9EURY</name>
<proteinExistence type="inferred from homology"/>
<dbReference type="EC" id="3.1.26.-" evidence="6"/>
<keyword evidence="9" id="KW-1185">Reference proteome</keyword>
<dbReference type="GO" id="GO:0016891">
    <property type="term" value="F:RNA endonuclease activity producing 5'-phosphomonoesters, hydrolytic mechanism"/>
    <property type="evidence" value="ECO:0007669"/>
    <property type="project" value="UniProtKB-UniRule"/>
</dbReference>
<organism evidence="8 9">
    <name type="scientific">Halalkalicoccus paucihalophilus</name>
    <dbReference type="NCBI Taxonomy" id="1008153"/>
    <lineage>
        <taxon>Archaea</taxon>
        <taxon>Methanobacteriati</taxon>
        <taxon>Methanobacteriota</taxon>
        <taxon>Stenosarchaea group</taxon>
        <taxon>Halobacteria</taxon>
        <taxon>Halobacteriales</taxon>
        <taxon>Halococcaceae</taxon>
        <taxon>Halalkalicoccus</taxon>
    </lineage>
</organism>
<evidence type="ECO:0000256" key="3">
    <source>
        <dbReference type="ARBA" id="ARBA00022759"/>
    </source>
</evidence>
<dbReference type="GO" id="GO:0006364">
    <property type="term" value="P:rRNA processing"/>
    <property type="evidence" value="ECO:0007669"/>
    <property type="project" value="UniProtKB-UniRule"/>
</dbReference>
<dbReference type="SUPFAM" id="SSF159234">
    <property type="entry name" value="FomD-like"/>
    <property type="match status" value="1"/>
</dbReference>
<keyword evidence="1 6" id="KW-0698">rRNA processing</keyword>
<evidence type="ECO:0000256" key="6">
    <source>
        <dbReference type="HAMAP-Rule" id="MF_01910"/>
    </source>
</evidence>
<comment type="function">
    <text evidence="6">Probable RNase involved in rRNA stability through maturation and/or degradation of precursor rRNAs. Binds to RNA in loop regions with AU-rich sequences.</text>
</comment>
<evidence type="ECO:0000256" key="1">
    <source>
        <dbReference type="ARBA" id="ARBA00022552"/>
    </source>
</evidence>
<comment type="caution">
    <text evidence="8">The sequence shown here is derived from an EMBL/GenBank/DDBJ whole genome shotgun (WGS) entry which is preliminary data.</text>
</comment>
<evidence type="ECO:0000256" key="2">
    <source>
        <dbReference type="ARBA" id="ARBA00022722"/>
    </source>
</evidence>